<reference evidence="2" key="1">
    <citation type="submission" date="2021-06" db="EMBL/GenBank/DDBJ databases">
        <authorList>
            <person name="Hodson N. C."/>
            <person name="Mongue J. A."/>
            <person name="Jaron S. K."/>
        </authorList>
    </citation>
    <scope>NUCLEOTIDE SEQUENCE</scope>
</reference>
<name>A0A8J2LN04_9HEXA</name>
<sequence>MVTRTKKLSVQELMAVFIPGNISVVMTLYAIFAFWKPNSDHFLLPLIPSNSKSLFVTILLTFFEALLPIVSTMNTAFIIFTYLLFFQKCHDQSLLLVTEISSRKQRLFISFSKTKVVYKKIRELQLWIQLFNRGMRFNLYASKLYFTTMTIFYISFGIYILHINILAGLT</sequence>
<keyword evidence="1" id="KW-1133">Transmembrane helix</keyword>
<keyword evidence="1" id="KW-0472">Membrane</keyword>
<dbReference type="EMBL" id="CAJVCH010538690">
    <property type="protein sequence ID" value="CAG7826114.1"/>
    <property type="molecule type" value="Genomic_DNA"/>
</dbReference>
<protein>
    <submittedName>
        <fullName evidence="2">Uncharacterized protein</fullName>
    </submittedName>
</protein>
<feature type="transmembrane region" description="Helical" evidence="1">
    <location>
        <begin position="12"/>
        <end position="35"/>
    </location>
</feature>
<feature type="transmembrane region" description="Helical" evidence="1">
    <location>
        <begin position="144"/>
        <end position="167"/>
    </location>
</feature>
<proteinExistence type="predicted"/>
<evidence type="ECO:0000256" key="1">
    <source>
        <dbReference type="SAM" id="Phobius"/>
    </source>
</evidence>
<gene>
    <name evidence="2" type="ORF">AFUS01_LOCUS36182</name>
</gene>
<keyword evidence="3" id="KW-1185">Reference proteome</keyword>
<keyword evidence="1" id="KW-0812">Transmembrane</keyword>
<organism evidence="2 3">
    <name type="scientific">Allacma fusca</name>
    <dbReference type="NCBI Taxonomy" id="39272"/>
    <lineage>
        <taxon>Eukaryota</taxon>
        <taxon>Metazoa</taxon>
        <taxon>Ecdysozoa</taxon>
        <taxon>Arthropoda</taxon>
        <taxon>Hexapoda</taxon>
        <taxon>Collembola</taxon>
        <taxon>Symphypleona</taxon>
        <taxon>Sminthuridae</taxon>
        <taxon>Allacma</taxon>
    </lineage>
</organism>
<evidence type="ECO:0000313" key="2">
    <source>
        <dbReference type="EMBL" id="CAG7826114.1"/>
    </source>
</evidence>
<evidence type="ECO:0000313" key="3">
    <source>
        <dbReference type="Proteomes" id="UP000708208"/>
    </source>
</evidence>
<dbReference type="Proteomes" id="UP000708208">
    <property type="component" value="Unassembled WGS sequence"/>
</dbReference>
<feature type="non-terminal residue" evidence="2">
    <location>
        <position position="1"/>
    </location>
</feature>
<accession>A0A8J2LN04</accession>
<comment type="caution">
    <text evidence="2">The sequence shown here is derived from an EMBL/GenBank/DDBJ whole genome shotgun (WGS) entry which is preliminary data.</text>
</comment>
<feature type="transmembrane region" description="Helical" evidence="1">
    <location>
        <begin position="55"/>
        <end position="85"/>
    </location>
</feature>
<dbReference type="AlphaFoldDB" id="A0A8J2LN04"/>